<evidence type="ECO:0000313" key="3">
    <source>
        <dbReference type="Proteomes" id="UP001157960"/>
    </source>
</evidence>
<comment type="caution">
    <text evidence="2">The sequence shown here is derived from an EMBL/GenBank/DDBJ whole genome shotgun (WGS) entry which is preliminary data.</text>
</comment>
<evidence type="ECO:0000313" key="2">
    <source>
        <dbReference type="EMBL" id="SMP21153.1"/>
    </source>
</evidence>
<name>A0ABY1NXX8_9FLAO</name>
<keyword evidence="1" id="KW-1133">Transmembrane helix</keyword>
<sequence>MKTLFTYDLRIQQTLIILFLATSIAAGVMHKEFLCISIFVEFFLIAIVQYSLNIMKFLSEKYAKKDSRKLYIFFQAM</sequence>
<dbReference type="RefSeq" id="WP_283422147.1">
    <property type="nucleotide sequence ID" value="NZ_FXTZ01000006.1"/>
</dbReference>
<keyword evidence="3" id="KW-1185">Reference proteome</keyword>
<protein>
    <submittedName>
        <fullName evidence="2">Uncharacterized protein</fullName>
    </submittedName>
</protein>
<keyword evidence="1" id="KW-0812">Transmembrane</keyword>
<keyword evidence="1" id="KW-0472">Membrane</keyword>
<feature type="transmembrane region" description="Helical" evidence="1">
    <location>
        <begin position="36"/>
        <end position="58"/>
    </location>
</feature>
<feature type="transmembrane region" description="Helical" evidence="1">
    <location>
        <begin position="12"/>
        <end position="30"/>
    </location>
</feature>
<reference evidence="2 3" key="1">
    <citation type="submission" date="2017-05" db="EMBL/GenBank/DDBJ databases">
        <authorList>
            <person name="Varghese N."/>
            <person name="Submissions S."/>
        </authorList>
    </citation>
    <scope>NUCLEOTIDE SEQUENCE [LARGE SCALE GENOMIC DNA]</scope>
    <source>
        <strain evidence="2 3">DSM 28214</strain>
    </source>
</reference>
<accession>A0ABY1NXX8</accession>
<proteinExistence type="predicted"/>
<dbReference type="Proteomes" id="UP001157960">
    <property type="component" value="Unassembled WGS sequence"/>
</dbReference>
<gene>
    <name evidence="2" type="ORF">SAMN06264346_10612</name>
</gene>
<evidence type="ECO:0000256" key="1">
    <source>
        <dbReference type="SAM" id="Phobius"/>
    </source>
</evidence>
<organism evidence="2 3">
    <name type="scientific">Chryseobacterium profundimaris</name>
    <dbReference type="NCBI Taxonomy" id="1387275"/>
    <lineage>
        <taxon>Bacteria</taxon>
        <taxon>Pseudomonadati</taxon>
        <taxon>Bacteroidota</taxon>
        <taxon>Flavobacteriia</taxon>
        <taxon>Flavobacteriales</taxon>
        <taxon>Weeksellaceae</taxon>
        <taxon>Chryseobacterium group</taxon>
        <taxon>Chryseobacterium</taxon>
    </lineage>
</organism>
<dbReference type="EMBL" id="FXTZ01000006">
    <property type="protein sequence ID" value="SMP21153.1"/>
    <property type="molecule type" value="Genomic_DNA"/>
</dbReference>